<evidence type="ECO:0000256" key="1">
    <source>
        <dbReference type="SAM" id="MobiDB-lite"/>
    </source>
</evidence>
<feature type="compositionally biased region" description="Polar residues" evidence="1">
    <location>
        <begin position="16"/>
        <end position="26"/>
    </location>
</feature>
<dbReference type="EMBL" id="CAAALY010004335">
    <property type="protein sequence ID" value="VEL08598.1"/>
    <property type="molecule type" value="Genomic_DNA"/>
</dbReference>
<name>A0A448WCS4_9PLAT</name>
<comment type="caution">
    <text evidence="2">The sequence shown here is derived from an EMBL/GenBank/DDBJ whole genome shotgun (WGS) entry which is preliminary data.</text>
</comment>
<sequence length="87" mass="9396">MRPALIVPEGLVHESPVQTPRSEGGTTKTDLAIQVVFKNVELSHLRSLLRFFHKAFTSREDGSLNLVSASSTPPAGVEPGSEGRQEV</sequence>
<feature type="region of interest" description="Disordered" evidence="1">
    <location>
        <begin position="63"/>
        <end position="87"/>
    </location>
</feature>
<gene>
    <name evidence="2" type="ORF">PXEA_LOCUS2038</name>
</gene>
<keyword evidence="3" id="KW-1185">Reference proteome</keyword>
<dbReference type="Proteomes" id="UP000784294">
    <property type="component" value="Unassembled WGS sequence"/>
</dbReference>
<evidence type="ECO:0000313" key="2">
    <source>
        <dbReference type="EMBL" id="VEL08598.1"/>
    </source>
</evidence>
<organism evidence="2 3">
    <name type="scientific">Protopolystoma xenopodis</name>
    <dbReference type="NCBI Taxonomy" id="117903"/>
    <lineage>
        <taxon>Eukaryota</taxon>
        <taxon>Metazoa</taxon>
        <taxon>Spiralia</taxon>
        <taxon>Lophotrochozoa</taxon>
        <taxon>Platyhelminthes</taxon>
        <taxon>Monogenea</taxon>
        <taxon>Polyopisthocotylea</taxon>
        <taxon>Polystomatidea</taxon>
        <taxon>Polystomatidae</taxon>
        <taxon>Protopolystoma</taxon>
    </lineage>
</organism>
<accession>A0A448WCS4</accession>
<proteinExistence type="predicted"/>
<protein>
    <submittedName>
        <fullName evidence="2">Uncharacterized protein</fullName>
    </submittedName>
</protein>
<reference evidence="2" key="1">
    <citation type="submission" date="2018-11" db="EMBL/GenBank/DDBJ databases">
        <authorList>
            <consortium name="Pathogen Informatics"/>
        </authorList>
    </citation>
    <scope>NUCLEOTIDE SEQUENCE</scope>
</reference>
<dbReference type="AlphaFoldDB" id="A0A448WCS4"/>
<evidence type="ECO:0000313" key="3">
    <source>
        <dbReference type="Proteomes" id="UP000784294"/>
    </source>
</evidence>
<feature type="region of interest" description="Disordered" evidence="1">
    <location>
        <begin position="1"/>
        <end position="26"/>
    </location>
</feature>